<keyword evidence="6 8" id="KW-0326">Glycosidase</keyword>
<comment type="pathway">
    <text evidence="1 9">Glycan biosynthesis; sucrose metabolism.</text>
</comment>
<sequence length="510" mass="59468">MFVFNRKNKTCIDYKERGLVKKKSIEKYTFYSPEWDNYLDEVAQYVQTSRFLPKYHLYPKTGLMNDPNGLSYFNGKYHVFYQWFPFDAAHGMKHWGHATSDNLVSFEDQGYAIIPDEEYERHGAYSGNAFEYEGKLYLYYTANYKTDNGKIAKQALAVMDQTGKIEKYSGNPIIEGAPTGFSDELRDPFVFKRDGNFYMLLGGSRFADGQRRIGFGDIGEILLYKSDDLFHWEYLGTIDLPIDKGYMLECPSLTRIDGKDVLILSPMGVKREKYRFQNRFAAIYLIGKLDVKNRTFQVEMLDELDSGFDFYAPQTFYGRADQSLMIGWFGCGEQIYPTDDEMWKHGLTMSQNLSIHNNRLYRYPIEELTNSFELNQCKKVKELFPNTKHYHVSFDININENFELKVGSEDDYWVFSNQVETGLVSIHRGSLSAKIDEGYGQVRSIKAGDYFENNVTVDIFVDNSFVEVYLNKGERVFSFRVFLVNEKQIVKFSKQKKATLGNYRETHYVK</sequence>
<dbReference type="Proteomes" id="UP000287857">
    <property type="component" value="Unassembled WGS sequence"/>
</dbReference>
<evidence type="ECO:0000256" key="4">
    <source>
        <dbReference type="ARBA" id="ARBA00019623"/>
    </source>
</evidence>
<dbReference type="GO" id="GO:0005985">
    <property type="term" value="P:sucrose metabolic process"/>
    <property type="evidence" value="ECO:0007669"/>
    <property type="project" value="UniProtKB-UniPathway"/>
</dbReference>
<proteinExistence type="inferred from homology"/>
<organism evidence="12 13">
    <name type="scientific">Vagococcus vulneris</name>
    <dbReference type="NCBI Taxonomy" id="1977869"/>
    <lineage>
        <taxon>Bacteria</taxon>
        <taxon>Bacillati</taxon>
        <taxon>Bacillota</taxon>
        <taxon>Bacilli</taxon>
        <taxon>Lactobacillales</taxon>
        <taxon>Enterococcaceae</taxon>
        <taxon>Vagococcus</taxon>
    </lineage>
</organism>
<dbReference type="NCBIfam" id="TIGR01322">
    <property type="entry name" value="scrB_fam"/>
    <property type="match status" value="1"/>
</dbReference>
<dbReference type="InterPro" id="IPR018053">
    <property type="entry name" value="Glyco_hydro_32_AS"/>
</dbReference>
<dbReference type="Pfam" id="PF00251">
    <property type="entry name" value="Glyco_hydro_32N"/>
    <property type="match status" value="1"/>
</dbReference>
<comment type="caution">
    <text evidence="12">The sequence shown here is derived from an EMBL/GenBank/DDBJ whole genome shotgun (WGS) entry which is preliminary data.</text>
</comment>
<comment type="function">
    <text evidence="9">Enables the bacterium to metabolize sucrose as a sole carbon source.</text>
</comment>
<dbReference type="InterPro" id="IPR001362">
    <property type="entry name" value="Glyco_hydro_32"/>
</dbReference>
<name>A0A429ZYQ9_9ENTE</name>
<evidence type="ECO:0000256" key="7">
    <source>
        <dbReference type="ARBA" id="ARBA00033367"/>
    </source>
</evidence>
<evidence type="ECO:0000256" key="2">
    <source>
        <dbReference type="ARBA" id="ARBA00009902"/>
    </source>
</evidence>
<protein>
    <recommendedName>
        <fullName evidence="4 8">Sucrose-6-phosphate hydrolase</fullName>
        <ecNumber evidence="3 8">3.2.1.26</ecNumber>
    </recommendedName>
    <alternativeName>
        <fullName evidence="7 9">Invertase</fullName>
    </alternativeName>
</protein>
<evidence type="ECO:0000256" key="6">
    <source>
        <dbReference type="ARBA" id="ARBA00023295"/>
    </source>
</evidence>
<evidence type="ECO:0000256" key="1">
    <source>
        <dbReference type="ARBA" id="ARBA00004914"/>
    </source>
</evidence>
<dbReference type="InterPro" id="IPR013189">
    <property type="entry name" value="Glyco_hydro_32_C"/>
</dbReference>
<evidence type="ECO:0000259" key="11">
    <source>
        <dbReference type="Pfam" id="PF08244"/>
    </source>
</evidence>
<dbReference type="SUPFAM" id="SSF49899">
    <property type="entry name" value="Concanavalin A-like lectins/glucanases"/>
    <property type="match status" value="1"/>
</dbReference>
<feature type="domain" description="Glycosyl hydrolase family 32 N-terminal" evidence="10">
    <location>
        <begin position="56"/>
        <end position="364"/>
    </location>
</feature>
<evidence type="ECO:0000256" key="3">
    <source>
        <dbReference type="ARBA" id="ARBA00012758"/>
    </source>
</evidence>
<dbReference type="PANTHER" id="PTHR43101:SF1">
    <property type="entry name" value="BETA-FRUCTOSIDASE"/>
    <property type="match status" value="1"/>
</dbReference>
<comment type="subcellular location">
    <subcellularLocation>
        <location evidence="9">Cytoplasm</location>
    </subcellularLocation>
</comment>
<dbReference type="Gene3D" id="2.60.120.560">
    <property type="entry name" value="Exo-inulinase, domain 1"/>
    <property type="match status" value="1"/>
</dbReference>
<keyword evidence="9" id="KW-0119">Carbohydrate metabolism</keyword>
<dbReference type="InterPro" id="IPR013148">
    <property type="entry name" value="Glyco_hydro_32_N"/>
</dbReference>
<evidence type="ECO:0000313" key="12">
    <source>
        <dbReference type="EMBL" id="RST99105.1"/>
    </source>
</evidence>
<dbReference type="AlphaFoldDB" id="A0A429ZYQ9"/>
<dbReference type="GO" id="GO:0004564">
    <property type="term" value="F:beta-fructofuranosidase activity"/>
    <property type="evidence" value="ECO:0007669"/>
    <property type="project" value="UniProtKB-EC"/>
</dbReference>
<dbReference type="SUPFAM" id="SSF75005">
    <property type="entry name" value="Arabinanase/levansucrase/invertase"/>
    <property type="match status" value="1"/>
</dbReference>
<dbReference type="CDD" id="cd18623">
    <property type="entry name" value="GH32_ScrB-like"/>
    <property type="match status" value="1"/>
</dbReference>
<keyword evidence="5 8" id="KW-0378">Hydrolase</keyword>
<dbReference type="OrthoDB" id="9759709at2"/>
<dbReference type="GO" id="GO:0005737">
    <property type="term" value="C:cytoplasm"/>
    <property type="evidence" value="ECO:0007669"/>
    <property type="project" value="UniProtKB-SubCell"/>
</dbReference>
<dbReference type="SMART" id="SM00640">
    <property type="entry name" value="Glyco_32"/>
    <property type="match status" value="1"/>
</dbReference>
<dbReference type="Pfam" id="PF08244">
    <property type="entry name" value="Glyco_hydro_32C"/>
    <property type="match status" value="1"/>
</dbReference>
<evidence type="ECO:0000313" key="13">
    <source>
        <dbReference type="Proteomes" id="UP000287857"/>
    </source>
</evidence>
<evidence type="ECO:0000259" key="10">
    <source>
        <dbReference type="Pfam" id="PF00251"/>
    </source>
</evidence>
<dbReference type="PANTHER" id="PTHR43101">
    <property type="entry name" value="BETA-FRUCTOSIDASE"/>
    <property type="match status" value="1"/>
</dbReference>
<evidence type="ECO:0000256" key="5">
    <source>
        <dbReference type="ARBA" id="ARBA00022801"/>
    </source>
</evidence>
<dbReference type="InterPro" id="IPR051214">
    <property type="entry name" value="GH32_Enzymes"/>
</dbReference>
<dbReference type="InterPro" id="IPR006232">
    <property type="entry name" value="Suc6P_hydrolase"/>
</dbReference>
<evidence type="ECO:0000256" key="9">
    <source>
        <dbReference type="RuleBase" id="RU365015"/>
    </source>
</evidence>
<dbReference type="Gene3D" id="2.115.10.20">
    <property type="entry name" value="Glycosyl hydrolase domain, family 43"/>
    <property type="match status" value="1"/>
</dbReference>
<dbReference type="InterPro" id="IPR023296">
    <property type="entry name" value="Glyco_hydro_beta-prop_sf"/>
</dbReference>
<keyword evidence="13" id="KW-1185">Reference proteome</keyword>
<comment type="catalytic activity">
    <reaction evidence="8">
        <text>Hydrolysis of terminal non-reducing beta-D-fructofuranoside residues in beta-D-fructofuranosides.</text>
        <dbReference type="EC" id="3.2.1.26"/>
    </reaction>
</comment>
<feature type="domain" description="Glycosyl hydrolase family 32 C-terminal" evidence="11">
    <location>
        <begin position="381"/>
        <end position="499"/>
    </location>
</feature>
<dbReference type="EMBL" id="NGJS01000006">
    <property type="protein sequence ID" value="RST99105.1"/>
    <property type="molecule type" value="Genomic_DNA"/>
</dbReference>
<dbReference type="UniPathway" id="UPA00238"/>
<comment type="similarity">
    <text evidence="2 8">Belongs to the glycosyl hydrolase 32 family.</text>
</comment>
<keyword evidence="9" id="KW-0963">Cytoplasm</keyword>
<reference evidence="12 13" key="1">
    <citation type="submission" date="2017-05" db="EMBL/GenBank/DDBJ databases">
        <title>Vagococcus spp. assemblies.</title>
        <authorList>
            <person name="Gulvik C.A."/>
        </authorList>
    </citation>
    <scope>NUCLEOTIDE SEQUENCE [LARGE SCALE GENOMIC DNA]</scope>
    <source>
        <strain evidence="12 13">SS1995</strain>
    </source>
</reference>
<evidence type="ECO:0000256" key="8">
    <source>
        <dbReference type="RuleBase" id="RU362110"/>
    </source>
</evidence>
<dbReference type="PROSITE" id="PS00609">
    <property type="entry name" value="GLYCOSYL_HYDROL_F32"/>
    <property type="match status" value="1"/>
</dbReference>
<dbReference type="EC" id="3.2.1.26" evidence="3 8"/>
<dbReference type="InterPro" id="IPR013320">
    <property type="entry name" value="ConA-like_dom_sf"/>
</dbReference>
<accession>A0A429ZYQ9</accession>
<gene>
    <name evidence="12" type="ORF">CBF37_05415</name>
</gene>